<dbReference type="Proteomes" id="UP000008177">
    <property type="component" value="Unplaced contigs"/>
</dbReference>
<feature type="region of interest" description="Disordered" evidence="1">
    <location>
        <begin position="226"/>
        <end position="294"/>
    </location>
</feature>
<organism evidence="2 3">
    <name type="scientific">Botryotinia fuckeliana (strain T4)</name>
    <name type="common">Noble rot fungus</name>
    <name type="synonym">Botrytis cinerea</name>
    <dbReference type="NCBI Taxonomy" id="999810"/>
    <lineage>
        <taxon>Eukaryota</taxon>
        <taxon>Fungi</taxon>
        <taxon>Dikarya</taxon>
        <taxon>Ascomycota</taxon>
        <taxon>Pezizomycotina</taxon>
        <taxon>Leotiomycetes</taxon>
        <taxon>Helotiales</taxon>
        <taxon>Sclerotiniaceae</taxon>
        <taxon>Botrytis</taxon>
    </lineage>
</organism>
<evidence type="ECO:0000313" key="2">
    <source>
        <dbReference type="EMBL" id="CCD49777.1"/>
    </source>
</evidence>
<dbReference type="OrthoDB" id="2951834at2759"/>
<proteinExistence type="predicted"/>
<reference evidence="3" key="1">
    <citation type="journal article" date="2011" name="PLoS Genet.">
        <title>Genomic analysis of the necrotrophic fungal pathogens Sclerotinia sclerotiorum and Botrytis cinerea.</title>
        <authorList>
            <person name="Amselem J."/>
            <person name="Cuomo C.A."/>
            <person name="van Kan J.A."/>
            <person name="Viaud M."/>
            <person name="Benito E.P."/>
            <person name="Couloux A."/>
            <person name="Coutinho P.M."/>
            <person name="de Vries R.P."/>
            <person name="Dyer P.S."/>
            <person name="Fillinger S."/>
            <person name="Fournier E."/>
            <person name="Gout L."/>
            <person name="Hahn M."/>
            <person name="Kohn L."/>
            <person name="Lapalu N."/>
            <person name="Plummer K.M."/>
            <person name="Pradier J.M."/>
            <person name="Quevillon E."/>
            <person name="Sharon A."/>
            <person name="Simon A."/>
            <person name="ten Have A."/>
            <person name="Tudzynski B."/>
            <person name="Tudzynski P."/>
            <person name="Wincker P."/>
            <person name="Andrew M."/>
            <person name="Anthouard V."/>
            <person name="Beever R.E."/>
            <person name="Beffa R."/>
            <person name="Benoit I."/>
            <person name="Bouzid O."/>
            <person name="Brault B."/>
            <person name="Chen Z."/>
            <person name="Choquer M."/>
            <person name="Collemare J."/>
            <person name="Cotton P."/>
            <person name="Danchin E.G."/>
            <person name="Da Silva C."/>
            <person name="Gautier A."/>
            <person name="Giraud C."/>
            <person name="Giraud T."/>
            <person name="Gonzalez C."/>
            <person name="Grossetete S."/>
            <person name="Guldener U."/>
            <person name="Henrissat B."/>
            <person name="Howlett B.J."/>
            <person name="Kodira C."/>
            <person name="Kretschmer M."/>
            <person name="Lappartient A."/>
            <person name="Leroch M."/>
            <person name="Levis C."/>
            <person name="Mauceli E."/>
            <person name="Neuveglise C."/>
            <person name="Oeser B."/>
            <person name="Pearson M."/>
            <person name="Poulain J."/>
            <person name="Poussereau N."/>
            <person name="Quesneville H."/>
            <person name="Rascle C."/>
            <person name="Schumacher J."/>
            <person name="Segurens B."/>
            <person name="Sexton A."/>
            <person name="Silva E."/>
            <person name="Sirven C."/>
            <person name="Soanes D.M."/>
            <person name="Talbot N.J."/>
            <person name="Templeton M."/>
            <person name="Yandava C."/>
            <person name="Yarden O."/>
            <person name="Zeng Q."/>
            <person name="Rollins J.A."/>
            <person name="Lebrun M.H."/>
            <person name="Dickman M."/>
        </authorList>
    </citation>
    <scope>NUCLEOTIDE SEQUENCE [LARGE SCALE GENOMIC DNA]</scope>
    <source>
        <strain evidence="3">T4</strain>
    </source>
</reference>
<gene>
    <name evidence="2" type="ORF">BofuT4_P094850.1</name>
</gene>
<evidence type="ECO:0000256" key="1">
    <source>
        <dbReference type="SAM" id="MobiDB-lite"/>
    </source>
</evidence>
<sequence length="294" mass="33900">MTTRKLYAGTYIFNYQVETSEKFIPIKTNTLTLPSSNSIIYQTCLHDAAMNPQSVPSSPYLAKFETKFIDMFKWDSESNQIFYSENTFSFAGTWSLYCYLYMIGEEKRMCIGHIYFRFSGLQRVDAFKLLGECKSLRTLKIGFEQDTMSGSKKPKLDLMTARGISTLRKIRGMEDVVVDVVEMPVPPRPDYMFPYTRSSDVPSSGPYFKPEMVQEFTRMLTEEMNWKEQTPEQDQIQDVQLEEEEAMQSEPKSKSRKPVQDSTTRNLRSSKIQKSTSTSKRKVTKQAKMGGKGN</sequence>
<dbReference type="eggNOG" id="ENOG502TG7V">
    <property type="taxonomic scope" value="Eukaryota"/>
</dbReference>
<dbReference type="HOGENOM" id="CLU_1133439_0_0_1"/>
<evidence type="ECO:0000313" key="3">
    <source>
        <dbReference type="Proteomes" id="UP000008177"/>
    </source>
</evidence>
<dbReference type="AlphaFoldDB" id="G2YDC9"/>
<protein>
    <submittedName>
        <fullName evidence="2">Uncharacterized protein</fullName>
    </submittedName>
</protein>
<accession>G2YDC9</accession>
<dbReference type="InParanoid" id="G2YDC9"/>
<dbReference type="EMBL" id="FQ790321">
    <property type="protein sequence ID" value="CCD49777.1"/>
    <property type="molecule type" value="Genomic_DNA"/>
</dbReference>
<name>G2YDC9_BOTF4</name>
<feature type="compositionally biased region" description="Low complexity" evidence="1">
    <location>
        <begin position="269"/>
        <end position="278"/>
    </location>
</feature>
<dbReference type="STRING" id="999810.G2YDC9"/>